<dbReference type="Pfam" id="PF00082">
    <property type="entry name" value="Peptidase_S8"/>
    <property type="match status" value="1"/>
</dbReference>
<evidence type="ECO:0000256" key="4">
    <source>
        <dbReference type="ARBA" id="ARBA00022825"/>
    </source>
</evidence>
<comment type="caution">
    <text evidence="7">The sequence shown here is derived from an EMBL/GenBank/DDBJ whole genome shotgun (WGS) entry which is preliminary data.</text>
</comment>
<keyword evidence="8" id="KW-1185">Reference proteome</keyword>
<organism evidence="7 8">
    <name type="scientific">Blastococcus deserti</name>
    <dbReference type="NCBI Taxonomy" id="2259033"/>
    <lineage>
        <taxon>Bacteria</taxon>
        <taxon>Bacillati</taxon>
        <taxon>Actinomycetota</taxon>
        <taxon>Actinomycetes</taxon>
        <taxon>Geodermatophilales</taxon>
        <taxon>Geodermatophilaceae</taxon>
        <taxon>Blastococcus</taxon>
    </lineage>
</organism>
<accession>A0ABW4XEW8</accession>
<comment type="similarity">
    <text evidence="1 5">Belongs to the peptidase S8 family.</text>
</comment>
<comment type="caution">
    <text evidence="5">Lacks conserved residue(s) required for the propagation of feature annotation.</text>
</comment>
<dbReference type="PANTHER" id="PTHR43806:SF11">
    <property type="entry name" value="CEREVISIN-RELATED"/>
    <property type="match status" value="1"/>
</dbReference>
<dbReference type="PRINTS" id="PR00723">
    <property type="entry name" value="SUBTILISIN"/>
</dbReference>
<dbReference type="Proteomes" id="UP001597402">
    <property type="component" value="Unassembled WGS sequence"/>
</dbReference>
<evidence type="ECO:0000256" key="3">
    <source>
        <dbReference type="ARBA" id="ARBA00022801"/>
    </source>
</evidence>
<dbReference type="InterPro" id="IPR023828">
    <property type="entry name" value="Peptidase_S8_Ser-AS"/>
</dbReference>
<dbReference type="RefSeq" id="WP_376878477.1">
    <property type="nucleotide sequence ID" value="NZ_JBHUHP010000016.1"/>
</dbReference>
<evidence type="ECO:0000256" key="1">
    <source>
        <dbReference type="ARBA" id="ARBA00011073"/>
    </source>
</evidence>
<dbReference type="InterPro" id="IPR015500">
    <property type="entry name" value="Peptidase_S8_subtilisin-rel"/>
</dbReference>
<reference evidence="8" key="1">
    <citation type="journal article" date="2019" name="Int. J. Syst. Evol. Microbiol.">
        <title>The Global Catalogue of Microorganisms (GCM) 10K type strain sequencing project: providing services to taxonomists for standard genome sequencing and annotation.</title>
        <authorList>
            <consortium name="The Broad Institute Genomics Platform"/>
            <consortium name="The Broad Institute Genome Sequencing Center for Infectious Disease"/>
            <person name="Wu L."/>
            <person name="Ma J."/>
        </authorList>
    </citation>
    <scope>NUCLEOTIDE SEQUENCE [LARGE SCALE GENOMIC DNA]</scope>
    <source>
        <strain evidence="8">JCM 3338</strain>
    </source>
</reference>
<dbReference type="EMBL" id="JBHUHP010000016">
    <property type="protein sequence ID" value="MFD2093188.1"/>
    <property type="molecule type" value="Genomic_DNA"/>
</dbReference>
<keyword evidence="2" id="KW-0645">Protease</keyword>
<dbReference type="EC" id="3.4.-.-" evidence="7"/>
<gene>
    <name evidence="7" type="ORF">ACFSHS_16615</name>
</gene>
<protein>
    <submittedName>
        <fullName evidence="7">S8 family peptidase</fullName>
        <ecNumber evidence="7">3.4.-.-</ecNumber>
    </submittedName>
</protein>
<evidence type="ECO:0000313" key="8">
    <source>
        <dbReference type="Proteomes" id="UP001597402"/>
    </source>
</evidence>
<feature type="domain" description="Peptidase S8/S53" evidence="6">
    <location>
        <begin position="178"/>
        <end position="407"/>
    </location>
</feature>
<dbReference type="InterPro" id="IPR000209">
    <property type="entry name" value="Peptidase_S8/S53_dom"/>
</dbReference>
<dbReference type="PROSITE" id="PS00138">
    <property type="entry name" value="SUBTILASE_SER"/>
    <property type="match status" value="1"/>
</dbReference>
<dbReference type="SUPFAM" id="SSF52743">
    <property type="entry name" value="Subtilisin-like"/>
    <property type="match status" value="1"/>
</dbReference>
<evidence type="ECO:0000256" key="5">
    <source>
        <dbReference type="PROSITE-ProRule" id="PRU01240"/>
    </source>
</evidence>
<proteinExistence type="inferred from homology"/>
<dbReference type="InterPro" id="IPR050131">
    <property type="entry name" value="Peptidase_S8_subtilisin-like"/>
</dbReference>
<evidence type="ECO:0000259" key="6">
    <source>
        <dbReference type="Pfam" id="PF00082"/>
    </source>
</evidence>
<sequence length="759" mass="80849">MFKLHDWVDVPYEDDVQKLLAERYGAGPLEDILGGLAFERLHTALAADEMARLVELAKERDSNYRGHRFDRWFSVDAPPGVRSEELVERLLAWEVVESARPDAPAIDPVVNATDDPRSPNQGYLNPAPDGIDAEFAWTVMGGAGAGQRFVDLEQGWTLDHEDLNAHGATLLFGTLQNGSRPHGTSVLGEVCAVDNTLGCVGIVPEIDSVDVTSHSGSLANVAGAITAALPGLETGNVLLLEVQTVTPAAPVFGAPIELLDDAFEAIRLATALGVTVVEAGGNGANDLDLVTNFAGDQVLNPATTDFRDSGAIVVGAATSAAPHTRMNFSSFGPRIDCYAWGENVNTTSSNSTGAQNLYTTTFSGTSSASPIITGAALAVQGVATAGGGPPLSPGQLRALLSDPATGTASNNPTVDQIGVMPDLRSIIEDVLDVGFADVYIRDNATDVGEPHTGPVSTSPDVILRPNSVADPQMAYGESSGTEGSMSLGYEATAGQDNFIYTRVRNRGTTAAGTTTIDVYWSEVAMLVTPDMWTLVGSATLPTVPTGNVLTVADELVWDQAEVPGTGHYCFVAVVNTANDPAPPLANLVNFDNFRAFIRNNNNSTWRNFNVVPSSGPSADPSVAMPFLAVGALDRTLRMSIEILPQLPEGAKLVLEAPDFFFDRSGHRGIGKPTEDGLVQVPLRPSGRQRLGVFAFPRAYKQPMRLIAELPKHARKQTGYQVTARQLLVNPEEEIGRVTWYLAAPDFFERREAQERCLFG</sequence>
<dbReference type="PROSITE" id="PS51892">
    <property type="entry name" value="SUBTILASE"/>
    <property type="match status" value="1"/>
</dbReference>
<name>A0ABW4XEW8_9ACTN</name>
<keyword evidence="3 7" id="KW-0378">Hydrolase</keyword>
<dbReference type="InterPro" id="IPR036852">
    <property type="entry name" value="Peptidase_S8/S53_dom_sf"/>
</dbReference>
<dbReference type="Gene3D" id="3.40.50.200">
    <property type="entry name" value="Peptidase S8/S53 domain"/>
    <property type="match status" value="1"/>
</dbReference>
<evidence type="ECO:0000313" key="7">
    <source>
        <dbReference type="EMBL" id="MFD2093188.1"/>
    </source>
</evidence>
<dbReference type="PANTHER" id="PTHR43806">
    <property type="entry name" value="PEPTIDASE S8"/>
    <property type="match status" value="1"/>
</dbReference>
<evidence type="ECO:0000256" key="2">
    <source>
        <dbReference type="ARBA" id="ARBA00022670"/>
    </source>
</evidence>
<dbReference type="InterPro" id="IPR034073">
    <property type="entry name" value="Subtilisin_DY-like_dom"/>
</dbReference>
<keyword evidence="4" id="KW-0720">Serine protease</keyword>
<dbReference type="GO" id="GO:0016787">
    <property type="term" value="F:hydrolase activity"/>
    <property type="evidence" value="ECO:0007669"/>
    <property type="project" value="UniProtKB-KW"/>
</dbReference>
<dbReference type="CDD" id="cd04843">
    <property type="entry name" value="Peptidases_S8_11"/>
    <property type="match status" value="1"/>
</dbReference>